<keyword evidence="2" id="KW-1185">Reference proteome</keyword>
<organism evidence="1 2">
    <name type="scientific">Oryza rufipogon</name>
    <name type="common">Brownbeard rice</name>
    <name type="synonym">Asian wild rice</name>
    <dbReference type="NCBI Taxonomy" id="4529"/>
    <lineage>
        <taxon>Eukaryota</taxon>
        <taxon>Viridiplantae</taxon>
        <taxon>Streptophyta</taxon>
        <taxon>Embryophyta</taxon>
        <taxon>Tracheophyta</taxon>
        <taxon>Spermatophyta</taxon>
        <taxon>Magnoliopsida</taxon>
        <taxon>Liliopsida</taxon>
        <taxon>Poales</taxon>
        <taxon>Poaceae</taxon>
        <taxon>BOP clade</taxon>
        <taxon>Oryzoideae</taxon>
        <taxon>Oryzeae</taxon>
        <taxon>Oryzinae</taxon>
        <taxon>Oryza</taxon>
    </lineage>
</organism>
<dbReference type="Proteomes" id="UP000008022">
    <property type="component" value="Unassembled WGS sequence"/>
</dbReference>
<dbReference type="Gramene" id="ORUFI10G07080.1">
    <property type="protein sequence ID" value="ORUFI10G07080.1"/>
    <property type="gene ID" value="ORUFI10G07080"/>
</dbReference>
<reference evidence="1" key="2">
    <citation type="submission" date="2015-06" db="UniProtKB">
        <authorList>
            <consortium name="EnsemblPlants"/>
        </authorList>
    </citation>
    <scope>IDENTIFICATION</scope>
</reference>
<accession>A0A0E0QXV8</accession>
<reference evidence="2" key="1">
    <citation type="submission" date="2013-06" db="EMBL/GenBank/DDBJ databases">
        <authorList>
            <person name="Zhao Q."/>
        </authorList>
    </citation>
    <scope>NUCLEOTIDE SEQUENCE</scope>
    <source>
        <strain evidence="2">cv. W1943</strain>
    </source>
</reference>
<evidence type="ECO:0000313" key="1">
    <source>
        <dbReference type="EnsemblPlants" id="ORUFI10G07080.1"/>
    </source>
</evidence>
<evidence type="ECO:0000313" key="2">
    <source>
        <dbReference type="Proteomes" id="UP000008022"/>
    </source>
</evidence>
<protein>
    <submittedName>
        <fullName evidence="1">Uncharacterized protein</fullName>
    </submittedName>
</protein>
<dbReference type="AlphaFoldDB" id="A0A0E0QXV8"/>
<name>A0A0E0QXV8_ORYRU</name>
<dbReference type="HOGENOM" id="CLU_2516599_0_0_1"/>
<dbReference type="EnsemblPlants" id="ORUFI10G07080.1">
    <property type="protein sequence ID" value="ORUFI10G07080.1"/>
    <property type="gene ID" value="ORUFI10G07080"/>
</dbReference>
<sequence length="85" mass="9160">MPIARGRPPVFKAPSANEAERERVDVVSIMGTAPLSLAALGPPPLGLHEAPQARPRTAEVDCSFAMAQHARVAQVQGRPNRWPEE</sequence>
<proteinExistence type="predicted"/>